<dbReference type="RefSeq" id="WP_039277971.1">
    <property type="nucleotide sequence ID" value="NZ_JTDI01000001.1"/>
</dbReference>
<dbReference type="STRING" id="1348853.LK12_00145"/>
<dbReference type="Gene3D" id="3.40.50.1820">
    <property type="entry name" value="alpha/beta hydrolase"/>
    <property type="match status" value="1"/>
</dbReference>
<feature type="signal peptide" evidence="1">
    <location>
        <begin position="1"/>
        <end position="27"/>
    </location>
</feature>
<protein>
    <recommendedName>
        <fullName evidence="4">Dienelactone hydrolase domain-containing protein</fullName>
    </recommendedName>
</protein>
<dbReference type="Pfam" id="PF03403">
    <property type="entry name" value="PAF-AH_p_II"/>
    <property type="match status" value="1"/>
</dbReference>
<dbReference type="InterPro" id="IPR050261">
    <property type="entry name" value="FrsA_esterase"/>
</dbReference>
<dbReference type="PANTHER" id="PTHR22946">
    <property type="entry name" value="DIENELACTONE HYDROLASE DOMAIN-CONTAINING PROTEIN-RELATED"/>
    <property type="match status" value="1"/>
</dbReference>
<evidence type="ECO:0000256" key="1">
    <source>
        <dbReference type="SAM" id="SignalP"/>
    </source>
</evidence>
<dbReference type="InterPro" id="IPR029058">
    <property type="entry name" value="AB_hydrolase_fold"/>
</dbReference>
<evidence type="ECO:0000313" key="2">
    <source>
        <dbReference type="EMBL" id="KHK92871.1"/>
    </source>
</evidence>
<organism evidence="2 3">
    <name type="scientific">Novosphingobium malaysiense</name>
    <dbReference type="NCBI Taxonomy" id="1348853"/>
    <lineage>
        <taxon>Bacteria</taxon>
        <taxon>Pseudomonadati</taxon>
        <taxon>Pseudomonadota</taxon>
        <taxon>Alphaproteobacteria</taxon>
        <taxon>Sphingomonadales</taxon>
        <taxon>Sphingomonadaceae</taxon>
        <taxon>Novosphingobium</taxon>
    </lineage>
</organism>
<dbReference type="PANTHER" id="PTHR22946:SF0">
    <property type="entry name" value="DIENELACTONE HYDROLASE DOMAIN-CONTAINING PROTEIN"/>
    <property type="match status" value="1"/>
</dbReference>
<dbReference type="Proteomes" id="UP000031057">
    <property type="component" value="Unassembled WGS sequence"/>
</dbReference>
<keyword evidence="3" id="KW-1185">Reference proteome</keyword>
<reference evidence="2 3" key="1">
    <citation type="submission" date="2014-10" db="EMBL/GenBank/DDBJ databases">
        <title>Genome sequence of Novosphingobium malaysiense MUSC 273(T).</title>
        <authorList>
            <person name="Lee L.-H."/>
        </authorList>
    </citation>
    <scope>NUCLEOTIDE SEQUENCE [LARGE SCALE GENOMIC DNA]</scope>
    <source>
        <strain evidence="2 3">MUSC 273</strain>
    </source>
</reference>
<dbReference type="EMBL" id="JTDI01000001">
    <property type="protein sequence ID" value="KHK92871.1"/>
    <property type="molecule type" value="Genomic_DNA"/>
</dbReference>
<evidence type="ECO:0000313" key="3">
    <source>
        <dbReference type="Proteomes" id="UP000031057"/>
    </source>
</evidence>
<gene>
    <name evidence="2" type="ORF">LK12_00145</name>
</gene>
<sequence length="343" mass="38072">MKPARALLVGLAAMTLGAAILLLRANAAEMAPTGTAQVHDTIRMLRTPAGTYRVHIWEPGVSEGKIPLVLYAPGWGGRAEDSAKLVCDLASHGYLVVAFDDPVQDARRAGETRQEREDIAADFRMDTLPAYREGFAMASRRVAITSRKGRAVLDGVLALPDLEERIDPARIGIVGFSFGGATGVELAHDDPRIKAVVNLDGWVFGKSAKQLPSVPYLLFYIDEDFPDEAVQTSDKPADRTLMHGIAFDKALHRRQMKRDDFFWLRIHGFGHEDLKDEQLRWNWRHPRYWLSLLNPEFMKTKQDQFAVITAFLDRYLKGEAGAFPPAGGEYPGPISTMQGADLS</sequence>
<comment type="caution">
    <text evidence="2">The sequence shown here is derived from an EMBL/GenBank/DDBJ whole genome shotgun (WGS) entry which is preliminary data.</text>
</comment>
<name>A0A0B1ZQJ8_9SPHN</name>
<feature type="chain" id="PRO_5002065404" description="Dienelactone hydrolase domain-containing protein" evidence="1">
    <location>
        <begin position="28"/>
        <end position="343"/>
    </location>
</feature>
<keyword evidence="1" id="KW-0732">Signal</keyword>
<accession>A0A0B1ZQJ8</accession>
<dbReference type="SUPFAM" id="SSF53474">
    <property type="entry name" value="alpha/beta-Hydrolases"/>
    <property type="match status" value="1"/>
</dbReference>
<proteinExistence type="predicted"/>
<evidence type="ECO:0008006" key="4">
    <source>
        <dbReference type="Google" id="ProtNLM"/>
    </source>
</evidence>
<dbReference type="AlphaFoldDB" id="A0A0B1ZQJ8"/>